<evidence type="ECO:0000256" key="8">
    <source>
        <dbReference type="ARBA" id="ARBA00023242"/>
    </source>
</evidence>
<evidence type="ECO:0000256" key="7">
    <source>
        <dbReference type="ARBA" id="ARBA00022801"/>
    </source>
</evidence>
<dbReference type="GO" id="GO:0017183">
    <property type="term" value="P:protein histidyl modification to diphthamide"/>
    <property type="evidence" value="ECO:0007669"/>
    <property type="project" value="TreeGrafter"/>
</dbReference>
<dbReference type="EMBL" id="CMVM020000213">
    <property type="status" value="NOT_ANNOTATED_CDS"/>
    <property type="molecule type" value="Genomic_DNA"/>
</dbReference>
<evidence type="ECO:0000256" key="5">
    <source>
        <dbReference type="ARBA" id="ARBA00022574"/>
    </source>
</evidence>
<dbReference type="SUPFAM" id="SSF50978">
    <property type="entry name" value="WD40 repeat-like"/>
    <property type="match status" value="1"/>
</dbReference>
<protein>
    <recommendedName>
        <fullName evidence="10">methylated diphthine methylhydrolase</fullName>
        <ecNumber evidence="10">3.1.1.97</ecNumber>
    </recommendedName>
</protein>
<dbReference type="EC" id="3.1.1.97" evidence="10"/>
<evidence type="ECO:0000256" key="2">
    <source>
        <dbReference type="ARBA" id="ARBA00005156"/>
    </source>
</evidence>
<comment type="subcellular location">
    <subcellularLocation>
        <location evidence="1">Nucleus</location>
    </subcellularLocation>
</comment>
<keyword evidence="5 12" id="KW-0853">WD repeat</keyword>
<reference evidence="14" key="1">
    <citation type="submission" date="2013-10" db="EMBL/GenBank/DDBJ databases">
        <title>Genome sequencing of Onchocerca volvulus.</title>
        <authorList>
            <person name="Cotton J."/>
            <person name="Tsai J."/>
            <person name="Stanley E."/>
            <person name="Tracey A."/>
            <person name="Holroyd N."/>
            <person name="Lustigman S."/>
            <person name="Berriman M."/>
        </authorList>
    </citation>
    <scope>NUCLEOTIDE SEQUENCE</scope>
</reference>
<evidence type="ECO:0000256" key="1">
    <source>
        <dbReference type="ARBA" id="ARBA00004123"/>
    </source>
</evidence>
<keyword evidence="14" id="KW-1185">Reference proteome</keyword>
<evidence type="ECO:0000256" key="11">
    <source>
        <dbReference type="ARBA" id="ARBA00047551"/>
    </source>
</evidence>
<keyword evidence="6" id="KW-0677">Repeat</keyword>
<organism evidence="13 14">
    <name type="scientific">Onchocerca volvulus</name>
    <dbReference type="NCBI Taxonomy" id="6282"/>
    <lineage>
        <taxon>Eukaryota</taxon>
        <taxon>Metazoa</taxon>
        <taxon>Ecdysozoa</taxon>
        <taxon>Nematoda</taxon>
        <taxon>Chromadorea</taxon>
        <taxon>Rhabditida</taxon>
        <taxon>Spirurina</taxon>
        <taxon>Spiruromorpha</taxon>
        <taxon>Filarioidea</taxon>
        <taxon>Onchocercidae</taxon>
        <taxon>Onchocerca</taxon>
    </lineage>
</organism>
<evidence type="ECO:0000313" key="13">
    <source>
        <dbReference type="EnsemblMetazoa" id="OVOC7528.1"/>
    </source>
</evidence>
<dbReference type="InterPro" id="IPR052415">
    <property type="entry name" value="Diphthine_MTase"/>
</dbReference>
<dbReference type="InterPro" id="IPR036322">
    <property type="entry name" value="WD40_repeat_dom_sf"/>
</dbReference>
<accession>A0A8R1Y094</accession>
<reference evidence="13" key="2">
    <citation type="submission" date="2022-06" db="UniProtKB">
        <authorList>
            <consortium name="EnsemblMetazoa"/>
        </authorList>
    </citation>
    <scope>IDENTIFICATION</scope>
</reference>
<evidence type="ECO:0000256" key="6">
    <source>
        <dbReference type="ARBA" id="ARBA00022737"/>
    </source>
</evidence>
<dbReference type="InterPro" id="IPR017266">
    <property type="entry name" value="DOC_1/2"/>
</dbReference>
<comment type="similarity">
    <text evidence="9">Belongs to the DPH7 family.</text>
</comment>
<comment type="similarity">
    <text evidence="3">Belongs to the CDK2AP family.</text>
</comment>
<evidence type="ECO:0000313" key="14">
    <source>
        <dbReference type="Proteomes" id="UP000024404"/>
    </source>
</evidence>
<keyword evidence="8" id="KW-0539">Nucleus</keyword>
<dbReference type="Gene3D" id="2.130.10.10">
    <property type="entry name" value="YVTN repeat-like/Quinoprotein amine dehydrogenase"/>
    <property type="match status" value="1"/>
</dbReference>
<name>A0A8R1Y094_ONCVO</name>
<dbReference type="PANTHER" id="PTHR46042:SF1">
    <property type="entry name" value="DIPHTHINE METHYLTRANSFERASE"/>
    <property type="match status" value="1"/>
</dbReference>
<sequence>MQQPCNDFPHILLFSYLDHRVVRFAIGTFSQSSVSFSDSIASESLSVIRLVPSVMSGEISGHTIQQLTSNQSSATATLPQYSVPAAQVSGASKYTQLLSVIEELGKDIRPSYTNNKICSERLKRNIIRARILFYSLVLHEKPAALEFIEKKSLKSIVATYQLNDGIHSGSIYKLRGNKVEKLIALPGGVFRFALQPDGHIISTLTTGSIGVVGSDLDIVHILPVTEKRTLLSISVCENSALCSDVYGTVHIINLETGNISSSFLGHTSPYTYEPCEVWTTIWLDTNCVLSGGEDNLLKLWDLRSDTKQPINVNKTHQCGVISLHRENSKYIISGSYDDHIRRIDLRNFVQCIFDRKMNGSAWSIRTADENSYIVSCMYGSWIMIEKENFNTLQTNDKLGEKLLYDADFSPETSVVVSCTFNNYAVNFETI</sequence>
<evidence type="ECO:0000256" key="10">
    <source>
        <dbReference type="ARBA" id="ARBA00039131"/>
    </source>
</evidence>
<dbReference type="Gene3D" id="6.10.140.1300">
    <property type="match status" value="1"/>
</dbReference>
<dbReference type="SMART" id="SM00320">
    <property type="entry name" value="WD40"/>
    <property type="match status" value="2"/>
</dbReference>
<evidence type="ECO:0000256" key="9">
    <source>
        <dbReference type="ARBA" id="ARBA00038092"/>
    </source>
</evidence>
<evidence type="ECO:0000256" key="12">
    <source>
        <dbReference type="PROSITE-ProRule" id="PRU00221"/>
    </source>
</evidence>
<dbReference type="OMA" id="SYDQHIR"/>
<comment type="pathway">
    <text evidence="2">Protein modification; peptidyl-diphthamide biosynthesis.</text>
</comment>
<feature type="repeat" description="WD" evidence="12">
    <location>
        <begin position="288"/>
        <end position="310"/>
    </location>
</feature>
<keyword evidence="4" id="KW-0597">Phosphoprotein</keyword>
<dbReference type="Pfam" id="PF09806">
    <property type="entry name" value="CDK2AP"/>
    <property type="match status" value="1"/>
</dbReference>
<dbReference type="PROSITE" id="PS50082">
    <property type="entry name" value="WD_REPEATS_2"/>
    <property type="match status" value="1"/>
</dbReference>
<evidence type="ECO:0000256" key="3">
    <source>
        <dbReference type="ARBA" id="ARBA00008485"/>
    </source>
</evidence>
<comment type="catalytic activity">
    <reaction evidence="11">
        <text>diphthine methyl ester-[translation elongation factor 2] + H2O = diphthine-[translation elongation factor 2] + methanol + H(+)</text>
        <dbReference type="Rhea" id="RHEA:42656"/>
        <dbReference type="Rhea" id="RHEA-COMP:10172"/>
        <dbReference type="Rhea" id="RHEA-COMP:10173"/>
        <dbReference type="ChEBI" id="CHEBI:15377"/>
        <dbReference type="ChEBI" id="CHEBI:15378"/>
        <dbReference type="ChEBI" id="CHEBI:17790"/>
        <dbReference type="ChEBI" id="CHEBI:79005"/>
        <dbReference type="ChEBI" id="CHEBI:82696"/>
        <dbReference type="EC" id="3.1.1.97"/>
    </reaction>
</comment>
<dbReference type="PANTHER" id="PTHR46042">
    <property type="entry name" value="DIPHTHINE METHYLTRANSFERASE"/>
    <property type="match status" value="1"/>
</dbReference>
<keyword evidence="7" id="KW-0378">Hydrolase</keyword>
<dbReference type="AlphaFoldDB" id="A0A8R1Y094"/>
<dbReference type="GO" id="GO:0005737">
    <property type="term" value="C:cytoplasm"/>
    <property type="evidence" value="ECO:0007669"/>
    <property type="project" value="TreeGrafter"/>
</dbReference>
<evidence type="ECO:0000256" key="4">
    <source>
        <dbReference type="ARBA" id="ARBA00022553"/>
    </source>
</evidence>
<dbReference type="InterPro" id="IPR001680">
    <property type="entry name" value="WD40_rpt"/>
</dbReference>
<dbReference type="InterPro" id="IPR015943">
    <property type="entry name" value="WD40/YVTN_repeat-like_dom_sf"/>
</dbReference>
<dbReference type="EnsemblMetazoa" id="OVOC7528.1">
    <property type="protein sequence ID" value="OVOC7528.1"/>
    <property type="gene ID" value="WBGene00244337"/>
</dbReference>
<dbReference type="GO" id="GO:0061685">
    <property type="term" value="F:diphthine methylesterase activity"/>
    <property type="evidence" value="ECO:0007669"/>
    <property type="project" value="UniProtKB-EC"/>
</dbReference>
<dbReference type="Proteomes" id="UP000024404">
    <property type="component" value="Unassembled WGS sequence"/>
</dbReference>
<dbReference type="GO" id="GO:0005634">
    <property type="term" value="C:nucleus"/>
    <property type="evidence" value="ECO:0007669"/>
    <property type="project" value="UniProtKB-SubCell"/>
</dbReference>
<proteinExistence type="inferred from homology"/>